<dbReference type="SMART" id="SM00316">
    <property type="entry name" value="S1"/>
    <property type="match status" value="1"/>
</dbReference>
<dbReference type="InterPro" id="IPR024055">
    <property type="entry name" value="TIF2_asu_C"/>
</dbReference>
<dbReference type="GO" id="GO:0005850">
    <property type="term" value="C:eukaryotic translation initiation factor 2 complex"/>
    <property type="evidence" value="ECO:0007669"/>
    <property type="project" value="TreeGrafter"/>
</dbReference>
<accession>A0A2G5DVZ7</accession>
<dbReference type="AlphaFoldDB" id="A0A2G5DVZ7"/>
<dbReference type="FunFam" id="2.40.50.140:FF:000015">
    <property type="entry name" value="Eukaryotic translation initiation factor 2 subunit alpha"/>
    <property type="match status" value="1"/>
</dbReference>
<evidence type="ECO:0000256" key="1">
    <source>
        <dbReference type="ARBA" id="ARBA00007223"/>
    </source>
</evidence>
<organism evidence="5 6">
    <name type="scientific">Aquilegia coerulea</name>
    <name type="common">Rocky mountain columbine</name>
    <dbReference type="NCBI Taxonomy" id="218851"/>
    <lineage>
        <taxon>Eukaryota</taxon>
        <taxon>Viridiplantae</taxon>
        <taxon>Streptophyta</taxon>
        <taxon>Embryophyta</taxon>
        <taxon>Tracheophyta</taxon>
        <taxon>Spermatophyta</taxon>
        <taxon>Magnoliopsida</taxon>
        <taxon>Ranunculales</taxon>
        <taxon>Ranunculaceae</taxon>
        <taxon>Thalictroideae</taxon>
        <taxon>Aquilegia</taxon>
    </lineage>
</organism>
<evidence type="ECO:0000313" key="6">
    <source>
        <dbReference type="Proteomes" id="UP000230069"/>
    </source>
</evidence>
<dbReference type="InterPro" id="IPR003029">
    <property type="entry name" value="S1_domain"/>
</dbReference>
<dbReference type="InParanoid" id="A0A2G5DVZ7"/>
<dbReference type="PANTHER" id="PTHR10602:SF0">
    <property type="entry name" value="EUKARYOTIC TRANSLATION INITIATION FACTOR 2 SUBUNIT 1"/>
    <property type="match status" value="1"/>
</dbReference>
<keyword evidence="3" id="KW-0648">Protein biosynthesis</keyword>
<keyword evidence="2" id="KW-0396">Initiation factor</keyword>
<dbReference type="GO" id="GO:0003723">
    <property type="term" value="F:RNA binding"/>
    <property type="evidence" value="ECO:0007669"/>
    <property type="project" value="InterPro"/>
</dbReference>
<dbReference type="OrthoDB" id="1685042at2759"/>
<dbReference type="Proteomes" id="UP000230069">
    <property type="component" value="Unassembled WGS sequence"/>
</dbReference>
<dbReference type="SUPFAM" id="SSF50249">
    <property type="entry name" value="Nucleic acid-binding proteins"/>
    <property type="match status" value="1"/>
</dbReference>
<evidence type="ECO:0000256" key="3">
    <source>
        <dbReference type="ARBA" id="ARBA00022917"/>
    </source>
</evidence>
<evidence type="ECO:0000313" key="5">
    <source>
        <dbReference type="EMBL" id="PIA47672.1"/>
    </source>
</evidence>
<dbReference type="SUPFAM" id="SSF116742">
    <property type="entry name" value="eIF2alpha middle domain-like"/>
    <property type="match status" value="1"/>
</dbReference>
<dbReference type="SUPFAM" id="SSF110993">
    <property type="entry name" value="eIF-2-alpha, C-terminal domain"/>
    <property type="match status" value="1"/>
</dbReference>
<dbReference type="Gene3D" id="3.30.70.1130">
    <property type="entry name" value="EIF_2_alpha"/>
    <property type="match status" value="1"/>
</dbReference>
<dbReference type="Pfam" id="PF07541">
    <property type="entry name" value="EIF_2_alpha"/>
    <property type="match status" value="1"/>
</dbReference>
<protein>
    <recommendedName>
        <fullName evidence="4">S1 motif domain-containing protein</fullName>
    </recommendedName>
</protein>
<dbReference type="EMBL" id="KZ305031">
    <property type="protein sequence ID" value="PIA47672.1"/>
    <property type="molecule type" value="Genomic_DNA"/>
</dbReference>
<dbReference type="GO" id="GO:0033290">
    <property type="term" value="C:eukaryotic 48S preinitiation complex"/>
    <property type="evidence" value="ECO:0007669"/>
    <property type="project" value="TreeGrafter"/>
</dbReference>
<evidence type="ECO:0000259" key="4">
    <source>
        <dbReference type="PROSITE" id="PS50126"/>
    </source>
</evidence>
<sequence length="283" mass="31853">MLECRMYEPNYPEVDTVVMVKITSVAEMGAYVNLVEYNNAEGLILLSELCRRRIRSVSSVVRVGSLEPAMVLSVDLYIHVGWPLYRKYGHAYEAFKLIVTEPDSILNSLTREVKESQPRWTGGYVTKMVLALSDEVKDALIQNIRRRMTPQTVKIRADVVLTCFEFDGVLHIKEAIRKAEAASNKDCPVKVQLVAAPLYVFTTTHTLDKEQGILVLTNAVEACAEVIKSHGGELKVKEQPRAVNERDAVIAYEEEEVVSLEKEVAKKEYSEVEEDIGGMEDVE</sequence>
<evidence type="ECO:0000256" key="2">
    <source>
        <dbReference type="ARBA" id="ARBA00022540"/>
    </source>
</evidence>
<dbReference type="Pfam" id="PF00575">
    <property type="entry name" value="S1"/>
    <property type="match status" value="1"/>
</dbReference>
<dbReference type="InterPro" id="IPR011488">
    <property type="entry name" value="TIF_2_asu"/>
</dbReference>
<dbReference type="Gene3D" id="1.10.150.190">
    <property type="entry name" value="Translation initiation factor 2, subunit 1, domain 2"/>
    <property type="match status" value="1"/>
</dbReference>
<gene>
    <name evidence="5" type="ORF">AQUCO_01400348v1</name>
</gene>
<dbReference type="STRING" id="218851.A0A2G5DVZ7"/>
<name>A0A2G5DVZ7_AQUCA</name>
<dbReference type="PANTHER" id="PTHR10602">
    <property type="entry name" value="EUKARYOTIC TRANSLATION INITIATION FACTOR 2 SUBUNIT 1"/>
    <property type="match status" value="1"/>
</dbReference>
<proteinExistence type="inferred from homology"/>
<comment type="similarity">
    <text evidence="1">Belongs to the eIF-2-alpha family.</text>
</comment>
<feature type="domain" description="S1 motif" evidence="4">
    <location>
        <begin position="15"/>
        <end position="75"/>
    </location>
</feature>
<dbReference type="PROSITE" id="PS50126">
    <property type="entry name" value="S1"/>
    <property type="match status" value="1"/>
</dbReference>
<reference evidence="5 6" key="1">
    <citation type="submission" date="2017-09" db="EMBL/GenBank/DDBJ databases">
        <title>WGS assembly of Aquilegia coerulea Goldsmith.</title>
        <authorList>
            <person name="Hodges S."/>
            <person name="Kramer E."/>
            <person name="Nordborg M."/>
            <person name="Tomkins J."/>
            <person name="Borevitz J."/>
            <person name="Derieg N."/>
            <person name="Yan J."/>
            <person name="Mihaltcheva S."/>
            <person name="Hayes R.D."/>
            <person name="Rokhsar D."/>
        </authorList>
    </citation>
    <scope>NUCLEOTIDE SEQUENCE [LARGE SCALE GENOMIC DNA]</scope>
    <source>
        <strain evidence="6">cv. Goldsmith</strain>
    </source>
</reference>
<keyword evidence="6" id="KW-1185">Reference proteome</keyword>
<dbReference type="InterPro" id="IPR024054">
    <property type="entry name" value="TIF2_asu_middle_sf"/>
</dbReference>
<dbReference type="Gene3D" id="2.40.50.140">
    <property type="entry name" value="Nucleic acid-binding proteins"/>
    <property type="match status" value="1"/>
</dbReference>
<dbReference type="GO" id="GO:0043022">
    <property type="term" value="F:ribosome binding"/>
    <property type="evidence" value="ECO:0007669"/>
    <property type="project" value="TreeGrafter"/>
</dbReference>
<dbReference type="InterPro" id="IPR012340">
    <property type="entry name" value="NA-bd_OB-fold"/>
</dbReference>
<dbReference type="GO" id="GO:0003743">
    <property type="term" value="F:translation initiation factor activity"/>
    <property type="evidence" value="ECO:0007669"/>
    <property type="project" value="UniProtKB-KW"/>
</dbReference>